<dbReference type="AlphaFoldDB" id="A0A376AE05"/>
<proteinExistence type="predicted"/>
<organism evidence="2 3">
    <name type="scientific">Ciceribacter selenitireducens ATCC BAA-1503</name>
    <dbReference type="NCBI Taxonomy" id="1336235"/>
    <lineage>
        <taxon>Bacteria</taxon>
        <taxon>Pseudomonadati</taxon>
        <taxon>Pseudomonadota</taxon>
        <taxon>Alphaproteobacteria</taxon>
        <taxon>Hyphomicrobiales</taxon>
        <taxon>Rhizobiaceae</taxon>
        <taxon>Ciceribacter</taxon>
    </lineage>
</organism>
<dbReference type="STRING" id="1336235.GCA_000518785_01514"/>
<evidence type="ECO:0000313" key="3">
    <source>
        <dbReference type="Proteomes" id="UP000254764"/>
    </source>
</evidence>
<evidence type="ECO:0000256" key="1">
    <source>
        <dbReference type="SAM" id="MobiDB-lite"/>
    </source>
</evidence>
<gene>
    <name evidence="2" type="ORF">RHIZ70_1391</name>
</gene>
<dbReference type="Proteomes" id="UP000254764">
    <property type="component" value="Unassembled WGS sequence"/>
</dbReference>
<accession>A0A376AE05</accession>
<dbReference type="OrthoDB" id="7916272at2"/>
<dbReference type="EMBL" id="UEYP01000001">
    <property type="protein sequence ID" value="SSC65683.1"/>
    <property type="molecule type" value="Genomic_DNA"/>
</dbReference>
<protein>
    <submittedName>
        <fullName evidence="2">Uncharacterized protein</fullName>
    </submittedName>
</protein>
<keyword evidence="3" id="KW-1185">Reference proteome</keyword>
<feature type="region of interest" description="Disordered" evidence="1">
    <location>
        <begin position="1"/>
        <end position="20"/>
    </location>
</feature>
<dbReference type="RefSeq" id="WP_115668733.1">
    <property type="nucleotide sequence ID" value="NZ_UEYP01000001.1"/>
</dbReference>
<evidence type="ECO:0000313" key="2">
    <source>
        <dbReference type="EMBL" id="SSC65683.1"/>
    </source>
</evidence>
<name>A0A376AE05_9HYPH</name>
<sequence length="87" mass="8873">MTDRFAAFQPSLSGPASTGFPVVPDDAIDLPEATRALYVGMRGNLAVTMLSGAEFVLSGLPDGSLLPLRVVRVRATGTTAGAIVGLA</sequence>
<reference evidence="3" key="1">
    <citation type="submission" date="2018-07" db="EMBL/GenBank/DDBJ databases">
        <authorList>
            <person name="Peiro R."/>
            <person name="Begona"/>
            <person name="Cbmso G."/>
            <person name="Lopez M."/>
            <person name="Gonzalez S."/>
        </authorList>
    </citation>
    <scope>NUCLEOTIDE SEQUENCE [LARGE SCALE GENOMIC DNA]</scope>
</reference>